<name>A0A6N6VGI3_9HYPH</name>
<comment type="caution">
    <text evidence="2">The sequence shown here is derived from an EMBL/GenBank/DDBJ whole genome shotgun (WGS) entry which is preliminary data.</text>
</comment>
<evidence type="ECO:0000256" key="1">
    <source>
        <dbReference type="SAM" id="SignalP"/>
    </source>
</evidence>
<keyword evidence="3" id="KW-1185">Reference proteome</keyword>
<evidence type="ECO:0000313" key="2">
    <source>
        <dbReference type="EMBL" id="KAB7738467.1"/>
    </source>
</evidence>
<accession>A0A6N6VGI3</accession>
<protein>
    <recommendedName>
        <fullName evidence="4">Outer membrane protein assembly factor BamE</fullName>
    </recommendedName>
</protein>
<dbReference type="PROSITE" id="PS51257">
    <property type="entry name" value="PROKAR_LIPOPROTEIN"/>
    <property type="match status" value="1"/>
</dbReference>
<dbReference type="AlphaFoldDB" id="A0A6N6VGI3"/>
<dbReference type="Proteomes" id="UP000468901">
    <property type="component" value="Unassembled WGS sequence"/>
</dbReference>
<evidence type="ECO:0000313" key="3">
    <source>
        <dbReference type="Proteomes" id="UP000468901"/>
    </source>
</evidence>
<dbReference type="EMBL" id="WESC01000021">
    <property type="protein sequence ID" value="KAB7738467.1"/>
    <property type="molecule type" value="Genomic_DNA"/>
</dbReference>
<sequence length="135" mass="13735">MTRFLRAAPLLGALLLAACATDGTSSGVGMSNRDLASVEPSASIGSGPLTPTSLLGVVPDALSARLGEPAFKRSEPQAEVWQYAGQACSLFIYFYKTGSGALASSYVDARKTLGGPADPAACLGEVEAKKSPPVS</sequence>
<reference evidence="2 3" key="1">
    <citation type="submission" date="2019-09" db="EMBL/GenBank/DDBJ databases">
        <title>Parvibaculum sedimenti sp. nov., isolated from sediment.</title>
        <authorList>
            <person name="Wang Y."/>
        </authorList>
    </citation>
    <scope>NUCLEOTIDE SEQUENCE [LARGE SCALE GENOMIC DNA]</scope>
    <source>
        <strain evidence="2 3">HXT-9</strain>
    </source>
</reference>
<feature type="signal peptide" evidence="1">
    <location>
        <begin position="1"/>
        <end position="20"/>
    </location>
</feature>
<feature type="chain" id="PRO_5026687340" description="Outer membrane protein assembly factor BamE" evidence="1">
    <location>
        <begin position="21"/>
        <end position="135"/>
    </location>
</feature>
<organism evidence="2 3">
    <name type="scientific">Parvibaculum sedimenti</name>
    <dbReference type="NCBI Taxonomy" id="2608632"/>
    <lineage>
        <taxon>Bacteria</taxon>
        <taxon>Pseudomonadati</taxon>
        <taxon>Pseudomonadota</taxon>
        <taxon>Alphaproteobacteria</taxon>
        <taxon>Hyphomicrobiales</taxon>
        <taxon>Parvibaculaceae</taxon>
        <taxon>Parvibaculum</taxon>
    </lineage>
</organism>
<dbReference type="RefSeq" id="WP_152217552.1">
    <property type="nucleotide sequence ID" value="NZ_JBAQYD010000328.1"/>
</dbReference>
<gene>
    <name evidence="2" type="ORF">F2P47_16830</name>
</gene>
<proteinExistence type="predicted"/>
<evidence type="ECO:0008006" key="4">
    <source>
        <dbReference type="Google" id="ProtNLM"/>
    </source>
</evidence>
<keyword evidence="1" id="KW-0732">Signal</keyword>